<accession>A0A2S4MKT0</accession>
<comment type="similarity">
    <text evidence="1">Belongs to the short-chain dehydrogenases/reductases (SDR) family.</text>
</comment>
<reference evidence="3 4" key="1">
    <citation type="submission" date="2018-01" db="EMBL/GenBank/DDBJ databases">
        <title>Genomic Encyclopedia of Type Strains, Phase III (KMG-III): the genomes of soil and plant-associated and newly described type strains.</title>
        <authorList>
            <person name="Whitman W."/>
        </authorList>
    </citation>
    <scope>NUCLEOTIDE SEQUENCE [LARGE SCALE GENOMIC DNA]</scope>
    <source>
        <strain evidence="3 4">1131</strain>
    </source>
</reference>
<sequence length="235" mass="24057">MIGADETVVVIGGSSGIGLAVARRAAAQGARVVIIGREKTKLQAAVSTIGPSARGEAVDALDRAALAEFFQKLGPFNHLVLAASGGRGAGAFRELDGDGLRAGFEAKFWAQWNAAQAALPTLQPAGSMVFITAASSRLANPGTSGLAAVNGALERMVVTLARELAPIRVNAVSPGVIDTGWWDDKPAGLFESSYGKAPLARPGQPDEVADAVLFLMGNAFITGVILDVDGGLHLT</sequence>
<name>A0A2S4MKT0_9HYPH</name>
<dbReference type="InterPro" id="IPR051122">
    <property type="entry name" value="SDR_DHRS6-like"/>
</dbReference>
<keyword evidence="2" id="KW-0560">Oxidoreductase</keyword>
<protein>
    <submittedName>
        <fullName evidence="3">NAD(P)-dependent dehydrogenase (Short-subunit alcohol dehydrogenase family)</fullName>
    </submittedName>
</protein>
<comment type="caution">
    <text evidence="3">The sequence shown here is derived from an EMBL/GenBank/DDBJ whole genome shotgun (WGS) entry which is preliminary data.</text>
</comment>
<evidence type="ECO:0000313" key="4">
    <source>
        <dbReference type="Proteomes" id="UP000236919"/>
    </source>
</evidence>
<dbReference type="AlphaFoldDB" id="A0A2S4MKT0"/>
<dbReference type="PANTHER" id="PTHR43477">
    <property type="entry name" value="DIHYDROANTICAPSIN 7-DEHYDROGENASE"/>
    <property type="match status" value="1"/>
</dbReference>
<evidence type="ECO:0000313" key="3">
    <source>
        <dbReference type="EMBL" id="POR55209.1"/>
    </source>
</evidence>
<evidence type="ECO:0000256" key="2">
    <source>
        <dbReference type="ARBA" id="ARBA00023002"/>
    </source>
</evidence>
<dbReference type="Gene3D" id="3.40.50.720">
    <property type="entry name" value="NAD(P)-binding Rossmann-like Domain"/>
    <property type="match status" value="1"/>
</dbReference>
<dbReference type="OrthoDB" id="9806974at2"/>
<proteinExistence type="inferred from homology"/>
<dbReference type="InterPro" id="IPR002347">
    <property type="entry name" value="SDR_fam"/>
</dbReference>
<dbReference type="EMBL" id="PQFZ01000002">
    <property type="protein sequence ID" value="POR55209.1"/>
    <property type="molecule type" value="Genomic_DNA"/>
</dbReference>
<dbReference type="Pfam" id="PF13561">
    <property type="entry name" value="adh_short_C2"/>
    <property type="match status" value="1"/>
</dbReference>
<dbReference type="InterPro" id="IPR036291">
    <property type="entry name" value="NAD(P)-bd_dom_sf"/>
</dbReference>
<dbReference type="PRINTS" id="PR00081">
    <property type="entry name" value="GDHRDH"/>
</dbReference>
<keyword evidence="4" id="KW-1185">Reference proteome</keyword>
<dbReference type="PANTHER" id="PTHR43477:SF1">
    <property type="entry name" value="DIHYDROANTICAPSIN 7-DEHYDROGENASE"/>
    <property type="match status" value="1"/>
</dbReference>
<dbReference type="SUPFAM" id="SSF51735">
    <property type="entry name" value="NAD(P)-binding Rossmann-fold domains"/>
    <property type="match status" value="1"/>
</dbReference>
<organism evidence="3 4">
    <name type="scientific">Bosea psychrotolerans</name>
    <dbReference type="NCBI Taxonomy" id="1871628"/>
    <lineage>
        <taxon>Bacteria</taxon>
        <taxon>Pseudomonadati</taxon>
        <taxon>Pseudomonadota</taxon>
        <taxon>Alphaproteobacteria</taxon>
        <taxon>Hyphomicrobiales</taxon>
        <taxon>Boseaceae</taxon>
        <taxon>Bosea</taxon>
    </lineage>
</organism>
<dbReference type="Proteomes" id="UP000236919">
    <property type="component" value="Unassembled WGS sequence"/>
</dbReference>
<dbReference type="RefSeq" id="WP_103716766.1">
    <property type="nucleotide sequence ID" value="NZ_PQFZ01000002.1"/>
</dbReference>
<evidence type="ECO:0000256" key="1">
    <source>
        <dbReference type="ARBA" id="ARBA00006484"/>
    </source>
</evidence>
<gene>
    <name evidence="3" type="ORF">CYD53_10294</name>
</gene>
<dbReference type="GO" id="GO:0016491">
    <property type="term" value="F:oxidoreductase activity"/>
    <property type="evidence" value="ECO:0007669"/>
    <property type="project" value="UniProtKB-KW"/>
</dbReference>